<dbReference type="PROSITE" id="PS50931">
    <property type="entry name" value="HTH_LYSR"/>
    <property type="match status" value="1"/>
</dbReference>
<evidence type="ECO:0000259" key="5">
    <source>
        <dbReference type="PROSITE" id="PS50931"/>
    </source>
</evidence>
<dbReference type="GO" id="GO:0006351">
    <property type="term" value="P:DNA-templated transcription"/>
    <property type="evidence" value="ECO:0007669"/>
    <property type="project" value="TreeGrafter"/>
</dbReference>
<comment type="caution">
    <text evidence="6">The sequence shown here is derived from an EMBL/GenBank/DDBJ whole genome shotgun (WGS) entry which is preliminary data.</text>
</comment>
<name>W4LPZ1_ENTF1</name>
<keyword evidence="7" id="KW-1185">Reference proteome</keyword>
<evidence type="ECO:0000313" key="7">
    <source>
        <dbReference type="Proteomes" id="UP000019141"/>
    </source>
</evidence>
<dbReference type="HOGENOM" id="CLU_039613_16_2_7"/>
<accession>W4LPZ1</accession>
<reference evidence="6 7" key="1">
    <citation type="journal article" date="2014" name="Nature">
        <title>An environmental bacterial taxon with a large and distinct metabolic repertoire.</title>
        <authorList>
            <person name="Wilson M.C."/>
            <person name="Mori T."/>
            <person name="Ruckert C."/>
            <person name="Uria A.R."/>
            <person name="Helf M.J."/>
            <person name="Takada K."/>
            <person name="Gernert C."/>
            <person name="Steffens U.A."/>
            <person name="Heycke N."/>
            <person name="Schmitt S."/>
            <person name="Rinke C."/>
            <person name="Helfrich E.J."/>
            <person name="Brachmann A.O."/>
            <person name="Gurgui C."/>
            <person name="Wakimoto T."/>
            <person name="Kracht M."/>
            <person name="Crusemann M."/>
            <person name="Hentschel U."/>
            <person name="Abe I."/>
            <person name="Matsunaga S."/>
            <person name="Kalinowski J."/>
            <person name="Takeyama H."/>
            <person name="Piel J."/>
        </authorList>
    </citation>
    <scope>NUCLEOTIDE SEQUENCE [LARGE SCALE GENOMIC DNA]</scope>
    <source>
        <strain evidence="7">TSY1</strain>
    </source>
</reference>
<dbReference type="InterPro" id="IPR036388">
    <property type="entry name" value="WH-like_DNA-bd_sf"/>
</dbReference>
<dbReference type="InterPro" id="IPR000847">
    <property type="entry name" value="LysR_HTH_N"/>
</dbReference>
<dbReference type="Pfam" id="PF00126">
    <property type="entry name" value="HTH_1"/>
    <property type="match status" value="1"/>
</dbReference>
<dbReference type="PATRIC" id="fig|1429438.4.peg.2626"/>
<dbReference type="InterPro" id="IPR058163">
    <property type="entry name" value="LysR-type_TF_proteobact-type"/>
</dbReference>
<evidence type="ECO:0000256" key="2">
    <source>
        <dbReference type="ARBA" id="ARBA00023015"/>
    </source>
</evidence>
<dbReference type="GO" id="GO:0003700">
    <property type="term" value="F:DNA-binding transcription factor activity"/>
    <property type="evidence" value="ECO:0007669"/>
    <property type="project" value="InterPro"/>
</dbReference>
<proteinExistence type="inferred from homology"/>
<dbReference type="PANTHER" id="PTHR30537">
    <property type="entry name" value="HTH-TYPE TRANSCRIPTIONAL REGULATOR"/>
    <property type="match status" value="1"/>
</dbReference>
<dbReference type="SUPFAM" id="SSF46785">
    <property type="entry name" value="Winged helix' DNA-binding domain"/>
    <property type="match status" value="1"/>
</dbReference>
<dbReference type="FunFam" id="1.10.10.10:FF:000001">
    <property type="entry name" value="LysR family transcriptional regulator"/>
    <property type="match status" value="1"/>
</dbReference>
<feature type="domain" description="HTH lysR-type" evidence="5">
    <location>
        <begin position="1"/>
        <end position="59"/>
    </location>
</feature>
<evidence type="ECO:0000256" key="1">
    <source>
        <dbReference type="ARBA" id="ARBA00009437"/>
    </source>
</evidence>
<dbReference type="InterPro" id="IPR036390">
    <property type="entry name" value="WH_DNA-bd_sf"/>
</dbReference>
<dbReference type="InterPro" id="IPR005119">
    <property type="entry name" value="LysR_subst-bd"/>
</dbReference>
<evidence type="ECO:0000256" key="4">
    <source>
        <dbReference type="ARBA" id="ARBA00023163"/>
    </source>
</evidence>
<dbReference type="PANTHER" id="PTHR30537:SF5">
    <property type="entry name" value="HTH-TYPE TRANSCRIPTIONAL ACTIVATOR TTDR-RELATED"/>
    <property type="match status" value="1"/>
</dbReference>
<dbReference type="CDD" id="cd08422">
    <property type="entry name" value="PBP2_CrgA_like"/>
    <property type="match status" value="1"/>
</dbReference>
<keyword evidence="3" id="KW-0238">DNA-binding</keyword>
<keyword evidence="2" id="KW-0805">Transcription regulation</keyword>
<dbReference type="Proteomes" id="UP000019141">
    <property type="component" value="Unassembled WGS sequence"/>
</dbReference>
<gene>
    <name evidence="6" type="ORF">ETSY1_13130</name>
</gene>
<dbReference type="AlphaFoldDB" id="W4LPZ1"/>
<dbReference type="Pfam" id="PF03466">
    <property type="entry name" value="LysR_substrate"/>
    <property type="match status" value="1"/>
</dbReference>
<organism evidence="6 7">
    <name type="scientific">Entotheonella factor</name>
    <dbReference type="NCBI Taxonomy" id="1429438"/>
    <lineage>
        <taxon>Bacteria</taxon>
        <taxon>Pseudomonadati</taxon>
        <taxon>Nitrospinota/Tectimicrobiota group</taxon>
        <taxon>Candidatus Tectimicrobiota</taxon>
        <taxon>Candidatus Entotheonellia</taxon>
        <taxon>Candidatus Entotheonellales</taxon>
        <taxon>Candidatus Entotheonellaceae</taxon>
        <taxon>Candidatus Entotheonella</taxon>
    </lineage>
</organism>
<dbReference type="EMBL" id="AZHW01000392">
    <property type="protein sequence ID" value="ETW99924.1"/>
    <property type="molecule type" value="Genomic_DNA"/>
</dbReference>
<protein>
    <recommendedName>
        <fullName evidence="5">HTH lysR-type domain-containing protein</fullName>
    </recommendedName>
</protein>
<sequence>MDRFDSLQAFVRVVETGSFAEAPRQLGLSTSAVSKRVSYLEETLSVQLLHRTTRNVNVTDLGSVFYERATEIIALMSEAEWLMQQGRRAPVGHLRISSPTSFGMMHVAPALCEFHKLYPSIKIEIILNDRVINPVEEGFDVCLQDVGPRLGSMIERRLFPLQRIVCASPQYAAAHGLPRHPHELAEHACIHYSYLESGNAWRFEGPEGPVEVAIDPIFSTNNGRIMLETAVEGTCIAVLPTFLALPELQRGALEVIFSAYTVAPIYLSAVYPRRKHLASKVKLLLDFFSERFGPEPPWDRELARLLAAKGVDMSRDS</sequence>
<dbReference type="GO" id="GO:0043565">
    <property type="term" value="F:sequence-specific DNA binding"/>
    <property type="evidence" value="ECO:0007669"/>
    <property type="project" value="TreeGrafter"/>
</dbReference>
<evidence type="ECO:0000313" key="6">
    <source>
        <dbReference type="EMBL" id="ETW99924.1"/>
    </source>
</evidence>
<keyword evidence="4" id="KW-0804">Transcription</keyword>
<dbReference type="SUPFAM" id="SSF53850">
    <property type="entry name" value="Periplasmic binding protein-like II"/>
    <property type="match status" value="1"/>
</dbReference>
<evidence type="ECO:0000256" key="3">
    <source>
        <dbReference type="ARBA" id="ARBA00023125"/>
    </source>
</evidence>
<comment type="similarity">
    <text evidence="1">Belongs to the LysR transcriptional regulatory family.</text>
</comment>
<dbReference type="Gene3D" id="1.10.10.10">
    <property type="entry name" value="Winged helix-like DNA-binding domain superfamily/Winged helix DNA-binding domain"/>
    <property type="match status" value="1"/>
</dbReference>
<dbReference type="Gene3D" id="3.40.190.290">
    <property type="match status" value="1"/>
</dbReference>